<proteinExistence type="predicted"/>
<evidence type="ECO:0000256" key="1">
    <source>
        <dbReference type="SAM" id="MobiDB-lite"/>
    </source>
</evidence>
<evidence type="ECO:0000313" key="2">
    <source>
        <dbReference type="EMBL" id="KAF1989873.1"/>
    </source>
</evidence>
<feature type="region of interest" description="Disordered" evidence="1">
    <location>
        <begin position="112"/>
        <end position="143"/>
    </location>
</feature>
<dbReference type="AlphaFoldDB" id="A0A6G1H9G7"/>
<protein>
    <submittedName>
        <fullName evidence="2">Uncharacterized protein</fullName>
    </submittedName>
</protein>
<dbReference type="Proteomes" id="UP000800041">
    <property type="component" value="Unassembled WGS sequence"/>
</dbReference>
<sequence length="315" mass="33649">MASVGPSASFGSFIMASVEQEPVGPPPASSPAANSRRHRSISSCSRGEPRMGGIAQHRRSQSVRIRPLDIAEPLQALSLGDTVSFSRHEPPTAAGLPEPLAPFSIKLTGPGALPPFSFGSPSRGTERPRSWHRRSSSIRGPLPETLPSFTFGASLLASTSTALATTKDGPSADANPPPFRRAARHRRNRSQVNIDISSIAAAAVVAEPAEPASPVDGVGIHIPRKVAPSYRNVREATPEFTRRSQSPAAIERERRGSNPSETGLDKLYPTLAKRRSMAPMATSSPARHSPLALMKIHEVEDSKYGQELGKFPRSI</sequence>
<keyword evidence="3" id="KW-1185">Reference proteome</keyword>
<reference evidence="2" key="1">
    <citation type="journal article" date="2020" name="Stud. Mycol.">
        <title>101 Dothideomycetes genomes: a test case for predicting lifestyles and emergence of pathogens.</title>
        <authorList>
            <person name="Haridas S."/>
            <person name="Albert R."/>
            <person name="Binder M."/>
            <person name="Bloem J."/>
            <person name="Labutti K."/>
            <person name="Salamov A."/>
            <person name="Andreopoulos B."/>
            <person name="Baker S."/>
            <person name="Barry K."/>
            <person name="Bills G."/>
            <person name="Bluhm B."/>
            <person name="Cannon C."/>
            <person name="Castanera R."/>
            <person name="Culley D."/>
            <person name="Daum C."/>
            <person name="Ezra D."/>
            <person name="Gonzalez J."/>
            <person name="Henrissat B."/>
            <person name="Kuo A."/>
            <person name="Liang C."/>
            <person name="Lipzen A."/>
            <person name="Lutzoni F."/>
            <person name="Magnuson J."/>
            <person name="Mondo S."/>
            <person name="Nolan M."/>
            <person name="Ohm R."/>
            <person name="Pangilinan J."/>
            <person name="Park H.-J."/>
            <person name="Ramirez L."/>
            <person name="Alfaro M."/>
            <person name="Sun H."/>
            <person name="Tritt A."/>
            <person name="Yoshinaga Y."/>
            <person name="Zwiers L.-H."/>
            <person name="Turgeon B."/>
            <person name="Goodwin S."/>
            <person name="Spatafora J."/>
            <person name="Crous P."/>
            <person name="Grigoriev I."/>
        </authorList>
    </citation>
    <scope>NUCLEOTIDE SEQUENCE</scope>
    <source>
        <strain evidence="2">CBS 113979</strain>
    </source>
</reference>
<feature type="region of interest" description="Disordered" evidence="1">
    <location>
        <begin position="164"/>
        <end position="191"/>
    </location>
</feature>
<gene>
    <name evidence="2" type="ORF">K402DRAFT_417991</name>
</gene>
<accession>A0A6G1H9G7</accession>
<feature type="region of interest" description="Disordered" evidence="1">
    <location>
        <begin position="20"/>
        <end position="67"/>
    </location>
</feature>
<evidence type="ECO:0000313" key="3">
    <source>
        <dbReference type="Proteomes" id="UP000800041"/>
    </source>
</evidence>
<name>A0A6G1H9G7_9PEZI</name>
<dbReference type="EMBL" id="ML977143">
    <property type="protein sequence ID" value="KAF1989873.1"/>
    <property type="molecule type" value="Genomic_DNA"/>
</dbReference>
<organism evidence="2 3">
    <name type="scientific">Aulographum hederae CBS 113979</name>
    <dbReference type="NCBI Taxonomy" id="1176131"/>
    <lineage>
        <taxon>Eukaryota</taxon>
        <taxon>Fungi</taxon>
        <taxon>Dikarya</taxon>
        <taxon>Ascomycota</taxon>
        <taxon>Pezizomycotina</taxon>
        <taxon>Dothideomycetes</taxon>
        <taxon>Pleosporomycetidae</taxon>
        <taxon>Aulographales</taxon>
        <taxon>Aulographaceae</taxon>
    </lineage>
</organism>
<feature type="region of interest" description="Disordered" evidence="1">
    <location>
        <begin position="236"/>
        <end position="265"/>
    </location>
</feature>